<dbReference type="Proteomes" id="UP001597413">
    <property type="component" value="Unassembled WGS sequence"/>
</dbReference>
<evidence type="ECO:0000256" key="1">
    <source>
        <dbReference type="SAM" id="MobiDB-lite"/>
    </source>
</evidence>
<name>A0ABW5A5X4_9RHOB</name>
<sequence>MRFLALFLAGLLALASPGAAQQIDVRSGEHDGFSRLVFMFPPGTGWSTERVEGGYRLETETPRRFDLTNVFRLIPKNRIRAVTADVNARSVFIETGPDVHLESFQLPIGAVVIDIADGADTTPVAAAGMQPGPVPQARSYLPTPNQGYLDLYWAGREAAPQPGPQPAPEVSAAQVIPTTPRTAPASEPEPTRLNRPDARIDAAELALIDQLGRAASQGLITMQMPAARPENGQAEPHGETQAHEPPEHAAAEPSTPDHAPAPDAEHSTAPATSEEALALQSETVIDRDMAALFDADRLTELGNSCPPDRSYDLQSWLSDAPPVQQISEARRDLLEEFDKPRAEALDHLAQVYIALGFGAEARMIYPSFGLEIPARIEALADLVDGRQPKPRPEFAAQISCNGKVALWSLLAMPEAPAKAMVNFGAVVRAYAALPGDIRNLIGPQLSARLIEVGAPDVAETVRSMLARAPVDNATALDVIDAHIDLSEGKTAAATERLDRVAKSGSETAAEALALSIETKLAEGAAITEADVDNASALSLQLRGSPLGDQLTRATILGEGSTAKFKDAFRALNNWDASQDSKLRDRTRNDLVAMQAKLPDDKLFIETFFRHRNEWSPEQLDPAVQVALADRLARIGFWISARTVIAPETRGTPPGRMALARAALSGHDAAAAYSHLLGLEGEDAALLRGEALSLLGRHDSAEQAYAEAGDTAAQTEAAWRAGDWNHIADSGSETQKKFLALFEDQAATAGATGGATAGPIAEANDLLARSEAERAAFAKLMEDLRDK</sequence>
<feature type="signal peptide" evidence="2">
    <location>
        <begin position="1"/>
        <end position="20"/>
    </location>
</feature>
<accession>A0ABW5A5X4</accession>
<dbReference type="RefSeq" id="WP_377386662.1">
    <property type="nucleotide sequence ID" value="NZ_JBHUIX010000003.1"/>
</dbReference>
<reference evidence="4" key="1">
    <citation type="journal article" date="2019" name="Int. J. Syst. Evol. Microbiol.">
        <title>The Global Catalogue of Microorganisms (GCM) 10K type strain sequencing project: providing services to taxonomists for standard genome sequencing and annotation.</title>
        <authorList>
            <consortium name="The Broad Institute Genomics Platform"/>
            <consortium name="The Broad Institute Genome Sequencing Center for Infectious Disease"/>
            <person name="Wu L."/>
            <person name="Ma J."/>
        </authorList>
    </citation>
    <scope>NUCLEOTIDE SEQUENCE [LARGE SCALE GENOMIC DNA]</scope>
    <source>
        <strain evidence="4">CCUG 55131</strain>
    </source>
</reference>
<evidence type="ECO:0000313" key="4">
    <source>
        <dbReference type="Proteomes" id="UP001597413"/>
    </source>
</evidence>
<organism evidence="3 4">
    <name type="scientific">Rhodobacter lacus</name>
    <dbReference type="NCBI Taxonomy" id="1641972"/>
    <lineage>
        <taxon>Bacteria</taxon>
        <taxon>Pseudomonadati</taxon>
        <taxon>Pseudomonadota</taxon>
        <taxon>Alphaproteobacteria</taxon>
        <taxon>Rhodobacterales</taxon>
        <taxon>Rhodobacter group</taxon>
        <taxon>Rhodobacter</taxon>
    </lineage>
</organism>
<feature type="compositionally biased region" description="Basic and acidic residues" evidence="1">
    <location>
        <begin position="236"/>
        <end position="250"/>
    </location>
</feature>
<gene>
    <name evidence="3" type="ORF">ACFSM0_02500</name>
</gene>
<keyword evidence="4" id="KW-1185">Reference proteome</keyword>
<comment type="caution">
    <text evidence="3">The sequence shown here is derived from an EMBL/GenBank/DDBJ whole genome shotgun (WGS) entry which is preliminary data.</text>
</comment>
<feature type="chain" id="PRO_5046322828" evidence="2">
    <location>
        <begin position="21"/>
        <end position="786"/>
    </location>
</feature>
<protein>
    <submittedName>
        <fullName evidence="3">Uncharacterized protein</fullName>
    </submittedName>
</protein>
<proteinExistence type="predicted"/>
<evidence type="ECO:0000313" key="3">
    <source>
        <dbReference type="EMBL" id="MFD2172955.1"/>
    </source>
</evidence>
<evidence type="ECO:0000256" key="2">
    <source>
        <dbReference type="SAM" id="SignalP"/>
    </source>
</evidence>
<dbReference type="EMBL" id="JBHUIX010000003">
    <property type="protein sequence ID" value="MFD2172955.1"/>
    <property type="molecule type" value="Genomic_DNA"/>
</dbReference>
<keyword evidence="2" id="KW-0732">Signal</keyword>
<feature type="region of interest" description="Disordered" evidence="1">
    <location>
        <begin position="229"/>
        <end position="274"/>
    </location>
</feature>